<dbReference type="GO" id="GO:0008170">
    <property type="term" value="F:N-methyltransferase activity"/>
    <property type="evidence" value="ECO:0007669"/>
    <property type="project" value="InterPro"/>
</dbReference>
<dbReference type="GO" id="GO:0003677">
    <property type="term" value="F:DNA binding"/>
    <property type="evidence" value="ECO:0007669"/>
    <property type="project" value="UniProtKB-KW"/>
</dbReference>
<dbReference type="CDD" id="cd02440">
    <property type="entry name" value="AdoMet_MTases"/>
    <property type="match status" value="1"/>
</dbReference>
<organism evidence="4 5">
    <name type="scientific">Planosporangium mesophilum</name>
    <dbReference type="NCBI Taxonomy" id="689768"/>
    <lineage>
        <taxon>Bacteria</taxon>
        <taxon>Bacillati</taxon>
        <taxon>Actinomycetota</taxon>
        <taxon>Actinomycetes</taxon>
        <taxon>Micromonosporales</taxon>
        <taxon>Micromonosporaceae</taxon>
        <taxon>Planosporangium</taxon>
    </lineage>
</organism>
<dbReference type="InterPro" id="IPR003356">
    <property type="entry name" value="DNA_methylase_A-5"/>
</dbReference>
<dbReference type="EMBL" id="BOON01000019">
    <property type="protein sequence ID" value="GII22718.1"/>
    <property type="molecule type" value="Genomic_DNA"/>
</dbReference>
<dbReference type="SUPFAM" id="SSF116734">
    <property type="entry name" value="DNA methylase specificity domain"/>
    <property type="match status" value="1"/>
</dbReference>
<reference evidence="4" key="1">
    <citation type="submission" date="2021-01" db="EMBL/GenBank/DDBJ databases">
        <title>Whole genome shotgun sequence of Planosporangium mesophilum NBRC 109066.</title>
        <authorList>
            <person name="Komaki H."/>
            <person name="Tamura T."/>
        </authorList>
    </citation>
    <scope>NUCLEOTIDE SEQUENCE</scope>
    <source>
        <strain evidence="4">NBRC 109066</strain>
    </source>
</reference>
<dbReference type="PROSITE" id="PS00092">
    <property type="entry name" value="N6_MTASE"/>
    <property type="match status" value="1"/>
</dbReference>
<dbReference type="Gene3D" id="3.40.50.150">
    <property type="entry name" value="Vaccinia Virus protein VP39"/>
    <property type="match status" value="1"/>
</dbReference>
<sequence>MQETPTVTAADIARLAGVGRAAVSNWRKRHADFPAPVGGTAASPEFALGDVEGWLRDQGKLPEVSTEDRLWSHLSAASDHLAATVGEVGAYLLSRKRGESPSLPDVDATVRQAVADLVDRQGPQATFDELWRRFIDREARRIGATPDELADLMVGLADVAGGSVLDPACGTGGVLRAAVRAGCSAAYGQEIDEHTGRLIALWLAMRDVPGDIHVGDSLRADAFGDLTVDAVVSNPPFGDTNWGQEELGYDPRWEYGTPPRTEPELAWVQHSLAHLRPGGTAVILMPPSAASRRAGRRIRTELLRGGALRAVIALPARAAAPHGVPLHLWVLRRPAPDASPPAQVLLADGTDGDLGAVCARVLKAYRAFTETPESPAEEPGFARAVPVIELLDEEVDLSPARHVRTAPAAAKPEQQVATASALRSRMRQAVADLTALSDGESWPPAGAEPRSWRSATVADLLRGGALTLQRVAAAGRGTTSDRAENEAPIRTLTAQDVAASRSASGAGDERAPGEGIEIREGDVILPEVLHGGARAARVADARDAGQLLGRNLFLLRPDPERLDPWFLAGFLAAEDNLNAAATGTSVVRLDVRRLRVPLLPLHEQRRYGTAFRQLQALRAAADLTSRLAEETVRALGSGLTGGALLPPDVDPAGS</sequence>
<dbReference type="SUPFAM" id="SSF53335">
    <property type="entry name" value="S-adenosyl-L-methionine-dependent methyltransferases"/>
    <property type="match status" value="1"/>
</dbReference>
<dbReference type="PANTHER" id="PTHR42998">
    <property type="entry name" value="TYPE I RESTRICTION ENZYME HINDVIIP M PROTEIN-RELATED"/>
    <property type="match status" value="1"/>
</dbReference>
<dbReference type="Gene3D" id="3.90.220.20">
    <property type="entry name" value="DNA methylase specificity domains"/>
    <property type="match status" value="1"/>
</dbReference>
<dbReference type="InterPro" id="IPR029063">
    <property type="entry name" value="SAM-dependent_MTases_sf"/>
</dbReference>
<dbReference type="AlphaFoldDB" id="A0A8J3TA50"/>
<dbReference type="RefSeq" id="WP_239088161.1">
    <property type="nucleotide sequence ID" value="NZ_BOON01000019.1"/>
</dbReference>
<dbReference type="PRINTS" id="PR00507">
    <property type="entry name" value="N12N6MTFRASE"/>
</dbReference>
<keyword evidence="2" id="KW-0238">DNA-binding</keyword>
<accession>A0A8J3TA50</accession>
<evidence type="ECO:0000259" key="3">
    <source>
        <dbReference type="Pfam" id="PF02384"/>
    </source>
</evidence>
<dbReference type="Pfam" id="PF02384">
    <property type="entry name" value="N6_Mtase"/>
    <property type="match status" value="1"/>
</dbReference>
<evidence type="ECO:0000256" key="2">
    <source>
        <dbReference type="ARBA" id="ARBA00023125"/>
    </source>
</evidence>
<dbReference type="Proteomes" id="UP000599074">
    <property type="component" value="Unassembled WGS sequence"/>
</dbReference>
<dbReference type="GO" id="GO:0032259">
    <property type="term" value="P:methylation"/>
    <property type="evidence" value="ECO:0007669"/>
    <property type="project" value="InterPro"/>
</dbReference>
<protein>
    <submittedName>
        <fullName evidence="4">Type II restriction endonuclease subunit M</fullName>
    </submittedName>
</protein>
<evidence type="ECO:0000313" key="4">
    <source>
        <dbReference type="EMBL" id="GII22718.1"/>
    </source>
</evidence>
<evidence type="ECO:0000256" key="1">
    <source>
        <dbReference type="ARBA" id="ARBA00022747"/>
    </source>
</evidence>
<name>A0A8J3TA50_9ACTN</name>
<feature type="domain" description="DNA methylase adenine-specific" evidence="3">
    <location>
        <begin position="132"/>
        <end position="406"/>
    </location>
</feature>
<keyword evidence="4" id="KW-0255">Endonuclease</keyword>
<keyword evidence="4" id="KW-0540">Nuclease</keyword>
<dbReference type="InterPro" id="IPR052916">
    <property type="entry name" value="Type-I_RE_MTase_Subunit"/>
</dbReference>
<dbReference type="InterPro" id="IPR044946">
    <property type="entry name" value="Restrct_endonuc_typeI_TRD_sf"/>
</dbReference>
<comment type="caution">
    <text evidence="4">The sequence shown here is derived from an EMBL/GenBank/DDBJ whole genome shotgun (WGS) entry which is preliminary data.</text>
</comment>
<evidence type="ECO:0000313" key="5">
    <source>
        <dbReference type="Proteomes" id="UP000599074"/>
    </source>
</evidence>
<proteinExistence type="predicted"/>
<dbReference type="PANTHER" id="PTHR42998:SF1">
    <property type="entry name" value="TYPE I RESTRICTION ENZYME HINDI METHYLASE SUBUNIT"/>
    <property type="match status" value="1"/>
</dbReference>
<dbReference type="GO" id="GO:0009307">
    <property type="term" value="P:DNA restriction-modification system"/>
    <property type="evidence" value="ECO:0007669"/>
    <property type="project" value="UniProtKB-KW"/>
</dbReference>
<keyword evidence="1" id="KW-0680">Restriction system</keyword>
<keyword evidence="5" id="KW-1185">Reference proteome</keyword>
<dbReference type="InterPro" id="IPR002052">
    <property type="entry name" value="DNA_methylase_N6_adenine_CS"/>
</dbReference>
<keyword evidence="4" id="KW-0378">Hydrolase</keyword>
<gene>
    <name evidence="4" type="ORF">Pme01_23150</name>
</gene>
<dbReference type="GO" id="GO:0004519">
    <property type="term" value="F:endonuclease activity"/>
    <property type="evidence" value="ECO:0007669"/>
    <property type="project" value="UniProtKB-KW"/>
</dbReference>